<feature type="compositionally biased region" description="Low complexity" evidence="1">
    <location>
        <begin position="54"/>
        <end position="65"/>
    </location>
</feature>
<name>A0A7R9GMK9_9CRUS</name>
<reference evidence="2" key="1">
    <citation type="submission" date="2020-11" db="EMBL/GenBank/DDBJ databases">
        <authorList>
            <person name="Tran Van P."/>
        </authorList>
    </citation>
    <scope>NUCLEOTIDE SEQUENCE</scope>
</reference>
<dbReference type="OrthoDB" id="1926212at2759"/>
<proteinExistence type="predicted"/>
<evidence type="ECO:0000256" key="1">
    <source>
        <dbReference type="SAM" id="MobiDB-lite"/>
    </source>
</evidence>
<protein>
    <submittedName>
        <fullName evidence="2">Uncharacterized protein</fullName>
    </submittedName>
</protein>
<evidence type="ECO:0000313" key="3">
    <source>
        <dbReference type="Proteomes" id="UP000678499"/>
    </source>
</evidence>
<dbReference type="Proteomes" id="UP000678499">
    <property type="component" value="Unassembled WGS sequence"/>
</dbReference>
<evidence type="ECO:0000313" key="2">
    <source>
        <dbReference type="EMBL" id="CAD7286039.1"/>
    </source>
</evidence>
<dbReference type="EMBL" id="OA921188">
    <property type="protein sequence ID" value="CAD7286039.1"/>
    <property type="molecule type" value="Genomic_DNA"/>
</dbReference>
<dbReference type="EMBL" id="CAJPEX010039151">
    <property type="protein sequence ID" value="CAG0926191.1"/>
    <property type="molecule type" value="Genomic_DNA"/>
</dbReference>
<dbReference type="AlphaFoldDB" id="A0A7R9GMK9"/>
<keyword evidence="3" id="KW-1185">Reference proteome</keyword>
<organism evidence="2">
    <name type="scientific">Notodromas monacha</name>
    <dbReference type="NCBI Taxonomy" id="399045"/>
    <lineage>
        <taxon>Eukaryota</taxon>
        <taxon>Metazoa</taxon>
        <taxon>Ecdysozoa</taxon>
        <taxon>Arthropoda</taxon>
        <taxon>Crustacea</taxon>
        <taxon>Oligostraca</taxon>
        <taxon>Ostracoda</taxon>
        <taxon>Podocopa</taxon>
        <taxon>Podocopida</taxon>
        <taxon>Cypridocopina</taxon>
        <taxon>Cypridoidea</taxon>
        <taxon>Cyprididae</taxon>
        <taxon>Notodromas</taxon>
    </lineage>
</organism>
<sequence length="79" mass="8415">MGTRAVTQTAMAKQADDDLYAGFNNPINITTEDLAEDEGFQQAVRTSYGSRPPMTGRTGATARMGTSAGVRNTLFPLCV</sequence>
<gene>
    <name evidence="2" type="ORF">NMOB1V02_LOCUS13641</name>
</gene>
<accession>A0A7R9GMK9</accession>
<feature type="region of interest" description="Disordered" evidence="1">
    <location>
        <begin position="46"/>
        <end position="65"/>
    </location>
</feature>